<sequence length="377" mass="42133">MRSAGVRPKAEADGHSHAGIDKDFAAPGGRLQNRLLICEPRKEPHAAVDQNGIVVVYKPAFWTVTTPGNGKEEATIPMKAPRIQRWLINNLGEQYPFLRENPRAGLVHRLDVQTSGPILVATNADTMQEMRCNLRQKMWYKEYVALMHGAVPPKRASGVLNYKLFTQRDRGYGWFTEVNDAKGEDAQTRYEALEAYRCRTLEKGSTQRYTLMRVQLITGRTHQIRVHLAEFARELGLQVRGIVGDYKYLPGEQVKADRRLCQRVFLHAQKLHFPPPANRGPPFRVTCPLPVELRKALAKLEKDERTTAQFKENVKKEPALPVDYDSGGAAAGGTLTSPAMPGPTTKSRCRADGKAVVVAAGTAKARRKCMRKVGNKE</sequence>
<name>A0A7S0FEA3_9DINO</name>
<proteinExistence type="inferred from homology"/>
<organism evidence="4">
    <name type="scientific">Pyrodinium bahamense</name>
    <dbReference type="NCBI Taxonomy" id="73915"/>
    <lineage>
        <taxon>Eukaryota</taxon>
        <taxon>Sar</taxon>
        <taxon>Alveolata</taxon>
        <taxon>Dinophyceae</taxon>
        <taxon>Gonyaulacales</taxon>
        <taxon>Pyrocystaceae</taxon>
        <taxon>Pyrodinium</taxon>
    </lineage>
</organism>
<evidence type="ECO:0000256" key="2">
    <source>
        <dbReference type="SAM" id="MobiDB-lite"/>
    </source>
</evidence>
<dbReference type="GO" id="GO:0009982">
    <property type="term" value="F:pseudouridine synthase activity"/>
    <property type="evidence" value="ECO:0007669"/>
    <property type="project" value="InterPro"/>
</dbReference>
<dbReference type="SUPFAM" id="SSF55120">
    <property type="entry name" value="Pseudouridine synthase"/>
    <property type="match status" value="1"/>
</dbReference>
<dbReference type="EMBL" id="HBEG01017020">
    <property type="protein sequence ID" value="CAD8354891.1"/>
    <property type="molecule type" value="Transcribed_RNA"/>
</dbReference>
<dbReference type="Gene3D" id="3.30.2350.10">
    <property type="entry name" value="Pseudouridine synthase"/>
    <property type="match status" value="1"/>
</dbReference>
<evidence type="ECO:0000259" key="3">
    <source>
        <dbReference type="Pfam" id="PF00849"/>
    </source>
</evidence>
<dbReference type="InterPro" id="IPR006145">
    <property type="entry name" value="PsdUridine_synth_RsuA/RluA"/>
</dbReference>
<dbReference type="GO" id="GO:0003723">
    <property type="term" value="F:RNA binding"/>
    <property type="evidence" value="ECO:0007669"/>
    <property type="project" value="InterPro"/>
</dbReference>
<reference evidence="4" key="1">
    <citation type="submission" date="2021-01" db="EMBL/GenBank/DDBJ databases">
        <authorList>
            <person name="Corre E."/>
            <person name="Pelletier E."/>
            <person name="Niang G."/>
            <person name="Scheremetjew M."/>
            <person name="Finn R."/>
            <person name="Kale V."/>
            <person name="Holt S."/>
            <person name="Cochrane G."/>
            <person name="Meng A."/>
            <person name="Brown T."/>
            <person name="Cohen L."/>
        </authorList>
    </citation>
    <scope>NUCLEOTIDE SEQUENCE</scope>
    <source>
        <strain evidence="4">Pbaha01</strain>
    </source>
</reference>
<dbReference type="PANTHER" id="PTHR21600">
    <property type="entry name" value="MITOCHONDRIAL RNA PSEUDOURIDINE SYNTHASE"/>
    <property type="match status" value="1"/>
</dbReference>
<accession>A0A7S0FEA3</accession>
<feature type="compositionally biased region" description="Basic and acidic residues" evidence="2">
    <location>
        <begin position="8"/>
        <end position="24"/>
    </location>
</feature>
<dbReference type="PANTHER" id="PTHR21600:SF87">
    <property type="entry name" value="RNA PSEUDOURIDYLATE SYNTHASE DOMAIN-CONTAINING PROTEIN 1"/>
    <property type="match status" value="1"/>
</dbReference>
<dbReference type="Pfam" id="PF00849">
    <property type="entry name" value="PseudoU_synth_2"/>
    <property type="match status" value="1"/>
</dbReference>
<dbReference type="GO" id="GO:0000455">
    <property type="term" value="P:enzyme-directed rRNA pseudouridine synthesis"/>
    <property type="evidence" value="ECO:0007669"/>
    <property type="project" value="TreeGrafter"/>
</dbReference>
<dbReference type="CDD" id="cd02869">
    <property type="entry name" value="PseudoU_synth_RluA_like"/>
    <property type="match status" value="1"/>
</dbReference>
<protein>
    <recommendedName>
        <fullName evidence="3">Pseudouridine synthase RsuA/RluA-like domain-containing protein</fullName>
    </recommendedName>
</protein>
<evidence type="ECO:0000313" key="4">
    <source>
        <dbReference type="EMBL" id="CAD8354891.1"/>
    </source>
</evidence>
<evidence type="ECO:0000256" key="1">
    <source>
        <dbReference type="ARBA" id="ARBA00010876"/>
    </source>
</evidence>
<feature type="region of interest" description="Disordered" evidence="2">
    <location>
        <begin position="321"/>
        <end position="348"/>
    </location>
</feature>
<feature type="domain" description="Pseudouridine synthase RsuA/RluA-like" evidence="3">
    <location>
        <begin position="53"/>
        <end position="229"/>
    </location>
</feature>
<gene>
    <name evidence="4" type="ORF">PBAH0796_LOCUS10258</name>
</gene>
<comment type="similarity">
    <text evidence="1">Belongs to the pseudouridine synthase RluA family.</text>
</comment>
<feature type="region of interest" description="Disordered" evidence="2">
    <location>
        <begin position="1"/>
        <end position="25"/>
    </location>
</feature>
<dbReference type="AlphaFoldDB" id="A0A7S0FEA3"/>
<dbReference type="InterPro" id="IPR050188">
    <property type="entry name" value="RluA_PseudoU_synthase"/>
</dbReference>
<dbReference type="InterPro" id="IPR020103">
    <property type="entry name" value="PsdUridine_synth_cat_dom_sf"/>
</dbReference>